<dbReference type="InterPro" id="IPR003594">
    <property type="entry name" value="HATPase_dom"/>
</dbReference>
<organism evidence="13">
    <name type="scientific">Nonomuraea gerenzanensis</name>
    <dbReference type="NCBI Taxonomy" id="93944"/>
    <lineage>
        <taxon>Bacteria</taxon>
        <taxon>Bacillati</taxon>
        <taxon>Actinomycetota</taxon>
        <taxon>Actinomycetes</taxon>
        <taxon>Streptosporangiales</taxon>
        <taxon>Streptosporangiaceae</taxon>
        <taxon>Nonomuraea</taxon>
    </lineage>
</organism>
<evidence type="ECO:0000256" key="6">
    <source>
        <dbReference type="ARBA" id="ARBA00022692"/>
    </source>
</evidence>
<keyword evidence="9" id="KW-0902">Two-component regulatory system</keyword>
<evidence type="ECO:0000256" key="7">
    <source>
        <dbReference type="ARBA" id="ARBA00022777"/>
    </source>
</evidence>
<dbReference type="PROSITE" id="PS50885">
    <property type="entry name" value="HAMP"/>
    <property type="match status" value="1"/>
</dbReference>
<evidence type="ECO:0000256" key="4">
    <source>
        <dbReference type="ARBA" id="ARBA00022553"/>
    </source>
</evidence>
<dbReference type="CDD" id="cd06225">
    <property type="entry name" value="HAMP"/>
    <property type="match status" value="1"/>
</dbReference>
<dbReference type="InterPro" id="IPR004358">
    <property type="entry name" value="Sig_transdc_His_kin-like_C"/>
</dbReference>
<keyword evidence="4" id="KW-0597">Phosphoprotein</keyword>
<evidence type="ECO:0000259" key="11">
    <source>
        <dbReference type="PROSITE" id="PS50109"/>
    </source>
</evidence>
<dbReference type="PANTHER" id="PTHR45436:SF5">
    <property type="entry name" value="SENSOR HISTIDINE KINASE TRCS"/>
    <property type="match status" value="1"/>
</dbReference>
<feature type="domain" description="HAMP" evidence="12">
    <location>
        <begin position="194"/>
        <end position="247"/>
    </location>
</feature>
<feature type="domain" description="Histidine kinase" evidence="11">
    <location>
        <begin position="255"/>
        <end position="462"/>
    </location>
</feature>
<dbReference type="InterPro" id="IPR036890">
    <property type="entry name" value="HATPase_C_sf"/>
</dbReference>
<accession>A0A1M4EA28</accession>
<dbReference type="RefSeq" id="WP_225274971.1">
    <property type="nucleotide sequence ID" value="NZ_CP084058.1"/>
</dbReference>
<dbReference type="CDD" id="cd00075">
    <property type="entry name" value="HATPase"/>
    <property type="match status" value="1"/>
</dbReference>
<dbReference type="EMBL" id="LT559118">
    <property type="protein sequence ID" value="SBO95604.1"/>
    <property type="molecule type" value="Genomic_DNA"/>
</dbReference>
<evidence type="ECO:0000256" key="8">
    <source>
        <dbReference type="ARBA" id="ARBA00022989"/>
    </source>
</evidence>
<name>A0A1M4EA28_9ACTN</name>
<keyword evidence="5" id="KW-0808">Transferase</keyword>
<evidence type="ECO:0000256" key="2">
    <source>
        <dbReference type="ARBA" id="ARBA00004236"/>
    </source>
</evidence>
<dbReference type="PANTHER" id="PTHR45436">
    <property type="entry name" value="SENSOR HISTIDINE KINASE YKOH"/>
    <property type="match status" value="1"/>
</dbReference>
<protein>
    <recommendedName>
        <fullName evidence="3">histidine kinase</fullName>
        <ecNumber evidence="3">2.7.13.3</ecNumber>
    </recommendedName>
</protein>
<keyword evidence="8" id="KW-1133">Transmembrane helix</keyword>
<evidence type="ECO:0000256" key="1">
    <source>
        <dbReference type="ARBA" id="ARBA00000085"/>
    </source>
</evidence>
<dbReference type="Gene3D" id="1.10.287.130">
    <property type="match status" value="1"/>
</dbReference>
<dbReference type="InterPro" id="IPR005467">
    <property type="entry name" value="His_kinase_dom"/>
</dbReference>
<comment type="subcellular location">
    <subcellularLocation>
        <location evidence="2">Cell membrane</location>
    </subcellularLocation>
</comment>
<sequence length="464" mass="50272">MKINRPGRLYPQSLRARFALAAGALSLVVLTVVGALAAYGVRNRVAADISEQIHVAVVDWVSRMRPGYLPPPSPAKPSARARYLQLVDSRGRVVAANADAAGKAPLSTVRPAPGRGLQDSTVCPSWSEGECLLVTALRLDPRMPDAPLPDEVHFVYAGTVQPVIVTKYYLEAGFGAAVLIGSLVAAWGTWMVVGRTLRPVQAISTKMREATARDLSIRVPTPPHEDEIAEFAHASNAYLDRLEKTVTAYRRFASMVSHELRSPVTALRTQAEEALMYPREVDTHAALRNTLRSAERLEAIIDDLLAYTRVTHATCEAYQPLNLIALARDEMSALPRDGIPIRLRAVGDPTVRGSRVQLARVLNNLLANARRHARTHVEVTVEQDGRQAVVTVQDDGAGIAAEDRERIFQPFVRLTEGLRLDPGGSGLGLAISRETCQAHGGSLSVEDCPSGARFVVRLPLAAPA</sequence>
<dbReference type="SUPFAM" id="SSF47384">
    <property type="entry name" value="Homodimeric domain of signal transducing histidine kinase"/>
    <property type="match status" value="1"/>
</dbReference>
<evidence type="ECO:0000256" key="9">
    <source>
        <dbReference type="ARBA" id="ARBA00023012"/>
    </source>
</evidence>
<reference evidence="13" key="1">
    <citation type="submission" date="2016-04" db="EMBL/GenBank/DDBJ databases">
        <authorList>
            <person name="Evans L.H."/>
            <person name="Alamgir A."/>
            <person name="Owens N."/>
            <person name="Weber N.D."/>
            <person name="Virtaneva K."/>
            <person name="Barbian K."/>
            <person name="Babar A."/>
            <person name="Rosenke K."/>
        </authorList>
    </citation>
    <scope>NUCLEOTIDE SEQUENCE</scope>
    <source>
        <strain evidence="13">Nono1</strain>
    </source>
</reference>
<dbReference type="InterPro" id="IPR003660">
    <property type="entry name" value="HAMP_dom"/>
</dbReference>
<dbReference type="Pfam" id="PF02518">
    <property type="entry name" value="HATPase_c"/>
    <property type="match status" value="1"/>
</dbReference>
<dbReference type="InterPro" id="IPR036097">
    <property type="entry name" value="HisK_dim/P_sf"/>
</dbReference>
<dbReference type="GO" id="GO:0005886">
    <property type="term" value="C:plasma membrane"/>
    <property type="evidence" value="ECO:0007669"/>
    <property type="project" value="UniProtKB-SubCell"/>
</dbReference>
<dbReference type="InterPro" id="IPR050428">
    <property type="entry name" value="TCS_sensor_his_kinase"/>
</dbReference>
<evidence type="ECO:0000256" key="10">
    <source>
        <dbReference type="ARBA" id="ARBA00023136"/>
    </source>
</evidence>
<dbReference type="SMART" id="SM00388">
    <property type="entry name" value="HisKA"/>
    <property type="match status" value="1"/>
</dbReference>
<dbReference type="EC" id="2.7.13.3" evidence="3"/>
<evidence type="ECO:0000256" key="5">
    <source>
        <dbReference type="ARBA" id="ARBA00022679"/>
    </source>
</evidence>
<evidence type="ECO:0000259" key="12">
    <source>
        <dbReference type="PROSITE" id="PS50885"/>
    </source>
</evidence>
<evidence type="ECO:0000313" key="13">
    <source>
        <dbReference type="EMBL" id="SBO95604.1"/>
    </source>
</evidence>
<keyword evidence="7 13" id="KW-0418">Kinase</keyword>
<dbReference type="CDD" id="cd00082">
    <property type="entry name" value="HisKA"/>
    <property type="match status" value="1"/>
</dbReference>
<keyword evidence="6" id="KW-0812">Transmembrane</keyword>
<evidence type="ECO:0000256" key="3">
    <source>
        <dbReference type="ARBA" id="ARBA00012438"/>
    </source>
</evidence>
<proteinExistence type="predicted"/>
<gene>
    <name evidence="13" type="ORF">BN4615_P5120</name>
</gene>
<dbReference type="SMART" id="SM00304">
    <property type="entry name" value="HAMP"/>
    <property type="match status" value="1"/>
</dbReference>
<dbReference type="Gene3D" id="3.30.565.10">
    <property type="entry name" value="Histidine kinase-like ATPase, C-terminal domain"/>
    <property type="match status" value="1"/>
</dbReference>
<dbReference type="InterPro" id="IPR003661">
    <property type="entry name" value="HisK_dim/P_dom"/>
</dbReference>
<dbReference type="PRINTS" id="PR00344">
    <property type="entry name" value="BCTRLSENSOR"/>
</dbReference>
<dbReference type="Pfam" id="PF00512">
    <property type="entry name" value="HisKA"/>
    <property type="match status" value="1"/>
</dbReference>
<dbReference type="SUPFAM" id="SSF55874">
    <property type="entry name" value="ATPase domain of HSP90 chaperone/DNA topoisomerase II/histidine kinase"/>
    <property type="match status" value="1"/>
</dbReference>
<keyword evidence="10" id="KW-0472">Membrane</keyword>
<dbReference type="AlphaFoldDB" id="A0A1M4EA28"/>
<dbReference type="GO" id="GO:0000155">
    <property type="term" value="F:phosphorelay sensor kinase activity"/>
    <property type="evidence" value="ECO:0007669"/>
    <property type="project" value="InterPro"/>
</dbReference>
<comment type="catalytic activity">
    <reaction evidence="1">
        <text>ATP + protein L-histidine = ADP + protein N-phospho-L-histidine.</text>
        <dbReference type="EC" id="2.7.13.3"/>
    </reaction>
</comment>
<dbReference type="SUPFAM" id="SSF158472">
    <property type="entry name" value="HAMP domain-like"/>
    <property type="match status" value="1"/>
</dbReference>
<dbReference type="PROSITE" id="PS50109">
    <property type="entry name" value="HIS_KIN"/>
    <property type="match status" value="1"/>
</dbReference>
<dbReference type="SMART" id="SM00387">
    <property type="entry name" value="HATPase_c"/>
    <property type="match status" value="1"/>
</dbReference>